<dbReference type="EMBL" id="JAUJFL010000001">
    <property type="protein sequence ID" value="KAK2614833.1"/>
    <property type="molecule type" value="Genomic_DNA"/>
</dbReference>
<reference evidence="8" key="1">
    <citation type="submission" date="2023-06" db="EMBL/GenBank/DDBJ databases">
        <authorList>
            <person name="Noh H."/>
        </authorList>
    </citation>
    <scope>NUCLEOTIDE SEQUENCE</scope>
    <source>
        <strain evidence="8">DUCC20226</strain>
    </source>
</reference>
<gene>
    <name evidence="8" type="ORF">N8I77_001631</name>
</gene>
<dbReference type="InterPro" id="IPR050775">
    <property type="entry name" value="FAD-binding_Monooxygenases"/>
</dbReference>
<dbReference type="GO" id="GO:0004499">
    <property type="term" value="F:N,N-dimethylaniline monooxygenase activity"/>
    <property type="evidence" value="ECO:0007669"/>
    <property type="project" value="InterPro"/>
</dbReference>
<evidence type="ECO:0000256" key="6">
    <source>
        <dbReference type="ARBA" id="ARBA00023002"/>
    </source>
</evidence>
<keyword evidence="9" id="KW-1185">Reference proteome</keyword>
<comment type="caution">
    <text evidence="8">The sequence shown here is derived from an EMBL/GenBank/DDBJ whole genome shotgun (WGS) entry which is preliminary data.</text>
</comment>
<dbReference type="PRINTS" id="PR00411">
    <property type="entry name" value="PNDRDTASEI"/>
</dbReference>
<dbReference type="Proteomes" id="UP001265746">
    <property type="component" value="Unassembled WGS sequence"/>
</dbReference>
<keyword evidence="3" id="KW-0285">Flavoprotein</keyword>
<dbReference type="AlphaFoldDB" id="A0AAD9SS15"/>
<comment type="similarity">
    <text evidence="2">Belongs to the FAD-binding monooxygenase family.</text>
</comment>
<dbReference type="GO" id="GO:0050660">
    <property type="term" value="F:flavin adenine dinucleotide binding"/>
    <property type="evidence" value="ECO:0007669"/>
    <property type="project" value="InterPro"/>
</dbReference>
<dbReference type="InterPro" id="IPR036188">
    <property type="entry name" value="FAD/NAD-bd_sf"/>
</dbReference>
<sequence length="538" mass="61319">MGSESNHVEKLDALVVGAGFGGVYQLKRLRELGYRTKLVDSGGDYGGVWYWNRYPGARVDSTTPHYEFDDPALWSTWIWKQRFPDSLEIRDYFSHVAEVWDLRKDTYFNTFVKSASWNDSETLWTIETREGIVFEAKYFLLNTGFAAKRYIPDWPGIETFKGTFIHPSYWPHEDLDLKGKRVAIIGTGSTGVQLATELSSAVSELVIFQRTPNTALPMKQVNYKNGEQALRREAYPELFRARPLSFSGFSFSPIGRNTFDDPLEKRLAIYEALWKEGDFKFWLANYQDLLSSKAANNEAYSFWRDKTRAKIHDPRKQDLLAPITAPYSFGCKRISLEQGYFEIFNKPHIYLVDVNATPVQTITGKGIRTSEKEWEFDHIICATGFDSITGGLKQIDIKSICGESLADYWKKGTRTYLGMTVSGFPNMFFTYGPQGPTALCNGPTCAQMQGDWIVGLITRMREAGERKVVAEKEFEERWRQTILTLASMTLVPDTKSWYMGDNVPGKPREPLLYLGGVSNYYATLNEVAADGYPGFVFE</sequence>
<dbReference type="SUPFAM" id="SSF51905">
    <property type="entry name" value="FAD/NAD(P)-binding domain"/>
    <property type="match status" value="2"/>
</dbReference>
<dbReference type="InterPro" id="IPR020946">
    <property type="entry name" value="Flavin_mOase-like"/>
</dbReference>
<evidence type="ECO:0008006" key="10">
    <source>
        <dbReference type="Google" id="ProtNLM"/>
    </source>
</evidence>
<evidence type="ECO:0000313" key="9">
    <source>
        <dbReference type="Proteomes" id="UP001265746"/>
    </source>
</evidence>
<evidence type="ECO:0000256" key="3">
    <source>
        <dbReference type="ARBA" id="ARBA00022630"/>
    </source>
</evidence>
<evidence type="ECO:0000256" key="2">
    <source>
        <dbReference type="ARBA" id="ARBA00010139"/>
    </source>
</evidence>
<evidence type="ECO:0000313" key="8">
    <source>
        <dbReference type="EMBL" id="KAK2614833.1"/>
    </source>
</evidence>
<evidence type="ECO:0000256" key="5">
    <source>
        <dbReference type="ARBA" id="ARBA00022857"/>
    </source>
</evidence>
<name>A0AAD9SS15_PHOAM</name>
<dbReference type="GO" id="GO:0050661">
    <property type="term" value="F:NADP binding"/>
    <property type="evidence" value="ECO:0007669"/>
    <property type="project" value="InterPro"/>
</dbReference>
<evidence type="ECO:0000256" key="4">
    <source>
        <dbReference type="ARBA" id="ARBA00022827"/>
    </source>
</evidence>
<dbReference type="PANTHER" id="PTHR43098:SF3">
    <property type="entry name" value="L-ORNITHINE N(5)-MONOOXYGENASE-RELATED"/>
    <property type="match status" value="1"/>
</dbReference>
<keyword evidence="7" id="KW-0503">Monooxygenase</keyword>
<keyword evidence="5" id="KW-0521">NADP</keyword>
<accession>A0AAD9SS15</accession>
<dbReference type="PANTHER" id="PTHR43098">
    <property type="entry name" value="L-ORNITHINE N(5)-MONOOXYGENASE-RELATED"/>
    <property type="match status" value="1"/>
</dbReference>
<proteinExistence type="inferred from homology"/>
<dbReference type="Gene3D" id="3.50.50.60">
    <property type="entry name" value="FAD/NAD(P)-binding domain"/>
    <property type="match status" value="2"/>
</dbReference>
<organism evidence="8 9">
    <name type="scientific">Phomopsis amygdali</name>
    <name type="common">Fusicoccum amygdali</name>
    <dbReference type="NCBI Taxonomy" id="1214568"/>
    <lineage>
        <taxon>Eukaryota</taxon>
        <taxon>Fungi</taxon>
        <taxon>Dikarya</taxon>
        <taxon>Ascomycota</taxon>
        <taxon>Pezizomycotina</taxon>
        <taxon>Sordariomycetes</taxon>
        <taxon>Sordariomycetidae</taxon>
        <taxon>Diaporthales</taxon>
        <taxon>Diaporthaceae</taxon>
        <taxon>Diaporthe</taxon>
    </lineage>
</organism>
<dbReference type="Pfam" id="PF00743">
    <property type="entry name" value="FMO-like"/>
    <property type="match status" value="1"/>
</dbReference>
<dbReference type="Gene3D" id="3.40.50.720">
    <property type="entry name" value="NAD(P)-binding Rossmann-like Domain"/>
    <property type="match status" value="1"/>
</dbReference>
<comment type="cofactor">
    <cofactor evidence="1">
        <name>FAD</name>
        <dbReference type="ChEBI" id="CHEBI:57692"/>
    </cofactor>
</comment>
<evidence type="ECO:0000256" key="1">
    <source>
        <dbReference type="ARBA" id="ARBA00001974"/>
    </source>
</evidence>
<keyword evidence="6" id="KW-0560">Oxidoreductase</keyword>
<evidence type="ECO:0000256" key="7">
    <source>
        <dbReference type="ARBA" id="ARBA00023033"/>
    </source>
</evidence>
<keyword evidence="4" id="KW-0274">FAD</keyword>
<protein>
    <recommendedName>
        <fullName evidence="10">Baeyer-Villiger monooxygenase</fullName>
    </recommendedName>
</protein>